<name>A0A1Q3FGC6_CULTA</name>
<sequence>MSAVEEKSAAAPAEQQKTDDKPAAATPAAAEATKATESETPKPDAAASEQAKPEGGDATAVAAAGATPAAGEAKAAEGEKKEDDKSTKRINGAARNRFRWLVKNGFSREEAAELSVDPEKIKEIKEQRGLNENGKRPANGSGNGPANKQAKVASGPIRMVVATEKHPGEKLTNDQVNQIKSQILKQVVLQKDSIDVKPHFEDCSFVDGYLLVQCSDAPTVTWLQNVLPKLELWENANVKVSSEKALQRADIYVGVFADSLQDSDKDILSFVESQNEGIAASNWTILGRKENKPKKEVELIMTMDPASGKQVFKQKFELNYKFSKVTLQKKKRIAGPPQQYNNANNRANNNMNRANVQGGQGVRRIYNAAQSFVPIWDNNLRFNNNRNGGGGGVGGGNFYANRGQGPRNDSVNFQRNQRPNNGTGNAFGLGGNPGPRGIQRGNNGGNNRQPRSLIDQLMQTVNSASNGNMGQRRGPNNGPAFNGGNVGGRNRNFRNNQSRAPRPGFF</sequence>
<feature type="domain" description="DUF4780" evidence="2">
    <location>
        <begin position="153"/>
        <end position="327"/>
    </location>
</feature>
<feature type="compositionally biased region" description="Low complexity" evidence="1">
    <location>
        <begin position="474"/>
        <end position="496"/>
    </location>
</feature>
<evidence type="ECO:0000259" key="2">
    <source>
        <dbReference type="Pfam" id="PF16012"/>
    </source>
</evidence>
<organism evidence="3">
    <name type="scientific">Culex tarsalis</name>
    <name type="common">Encephalitis mosquito</name>
    <dbReference type="NCBI Taxonomy" id="7177"/>
    <lineage>
        <taxon>Eukaryota</taxon>
        <taxon>Metazoa</taxon>
        <taxon>Ecdysozoa</taxon>
        <taxon>Arthropoda</taxon>
        <taxon>Hexapoda</taxon>
        <taxon>Insecta</taxon>
        <taxon>Pterygota</taxon>
        <taxon>Neoptera</taxon>
        <taxon>Endopterygota</taxon>
        <taxon>Diptera</taxon>
        <taxon>Nematocera</taxon>
        <taxon>Culicoidea</taxon>
        <taxon>Culicidae</taxon>
        <taxon>Culicinae</taxon>
        <taxon>Culicini</taxon>
        <taxon>Culex</taxon>
        <taxon>Culex</taxon>
    </lineage>
</organism>
<feature type="compositionally biased region" description="Gly residues" evidence="1">
    <location>
        <begin position="425"/>
        <end position="434"/>
    </location>
</feature>
<feature type="compositionally biased region" description="Low complexity" evidence="1">
    <location>
        <begin position="435"/>
        <end position="450"/>
    </location>
</feature>
<evidence type="ECO:0000256" key="1">
    <source>
        <dbReference type="SAM" id="MobiDB-lite"/>
    </source>
</evidence>
<feature type="region of interest" description="Disordered" evidence="1">
    <location>
        <begin position="125"/>
        <end position="152"/>
    </location>
</feature>
<feature type="region of interest" description="Disordered" evidence="1">
    <location>
        <begin position="393"/>
        <end position="450"/>
    </location>
</feature>
<feature type="compositionally biased region" description="Low complexity" evidence="1">
    <location>
        <begin position="56"/>
        <end position="73"/>
    </location>
</feature>
<accession>A0A1Q3FGC6</accession>
<reference evidence="3" key="1">
    <citation type="submission" date="2017-01" db="EMBL/GenBank/DDBJ databases">
        <title>A deep insight into the sialotranscriptome of adult male and female Cluex tarsalis mosquitoes.</title>
        <authorList>
            <person name="Ribeiro J.M."/>
            <person name="Moreira F."/>
            <person name="Bernard K.A."/>
            <person name="Calvo E."/>
        </authorList>
    </citation>
    <scope>NUCLEOTIDE SEQUENCE</scope>
    <source>
        <strain evidence="3">Kern County</strain>
        <tissue evidence="3">Salivary glands</tissue>
    </source>
</reference>
<feature type="compositionally biased region" description="Low complexity" evidence="1">
    <location>
        <begin position="23"/>
        <end position="33"/>
    </location>
</feature>
<feature type="compositionally biased region" description="Basic and acidic residues" evidence="1">
    <location>
        <begin position="125"/>
        <end position="135"/>
    </location>
</feature>
<dbReference type="AlphaFoldDB" id="A0A1Q3FGC6"/>
<dbReference type="EMBL" id="GFDL01008437">
    <property type="protein sequence ID" value="JAV26608.1"/>
    <property type="molecule type" value="Transcribed_RNA"/>
</dbReference>
<feature type="compositionally biased region" description="Polar residues" evidence="1">
    <location>
        <begin position="407"/>
        <end position="424"/>
    </location>
</feature>
<dbReference type="Pfam" id="PF16012">
    <property type="entry name" value="DUF4780"/>
    <property type="match status" value="1"/>
</dbReference>
<proteinExistence type="predicted"/>
<feature type="region of interest" description="Disordered" evidence="1">
    <location>
        <begin position="464"/>
        <end position="506"/>
    </location>
</feature>
<evidence type="ECO:0000313" key="3">
    <source>
        <dbReference type="EMBL" id="JAV26608.1"/>
    </source>
</evidence>
<feature type="region of interest" description="Disordered" evidence="1">
    <location>
        <begin position="1"/>
        <end position="90"/>
    </location>
</feature>
<dbReference type="InterPro" id="IPR031961">
    <property type="entry name" value="DUF4780"/>
</dbReference>
<protein>
    <recommendedName>
        <fullName evidence="2">DUF4780 domain-containing protein</fullName>
    </recommendedName>
</protein>
<feature type="compositionally biased region" description="Basic and acidic residues" evidence="1">
    <location>
        <begin position="74"/>
        <end position="87"/>
    </location>
</feature>